<dbReference type="InterPro" id="IPR036514">
    <property type="entry name" value="SGNH_hydro_sf"/>
</dbReference>
<gene>
    <name evidence="4" type="ORF">CSOL1703_00012565</name>
</gene>
<dbReference type="PANTHER" id="PTHR30383">
    <property type="entry name" value="THIOESTERASE 1/PROTEASE 1/LYSOPHOSPHOLIPASE L1"/>
    <property type="match status" value="1"/>
</dbReference>
<dbReference type="SUPFAM" id="SSF55486">
    <property type="entry name" value="Metalloproteases ('zincins'), catalytic domain"/>
    <property type="match status" value="1"/>
</dbReference>
<dbReference type="AlphaFoldDB" id="A0A9N9W7M2"/>
<dbReference type="Pfam" id="PF13517">
    <property type="entry name" value="FG-GAP_3"/>
    <property type="match status" value="2"/>
</dbReference>
<dbReference type="CDD" id="cd01833">
    <property type="entry name" value="XynB_like"/>
    <property type="match status" value="1"/>
</dbReference>
<dbReference type="SUPFAM" id="SSF69318">
    <property type="entry name" value="Integrin alpha N-terminal domain"/>
    <property type="match status" value="2"/>
</dbReference>
<dbReference type="Gene3D" id="3.40.50.1110">
    <property type="entry name" value="SGNH hydrolase"/>
    <property type="match status" value="1"/>
</dbReference>
<dbReference type="Gene3D" id="3.40.390.10">
    <property type="entry name" value="Collagenase (Catalytic Domain)"/>
    <property type="match status" value="1"/>
</dbReference>
<dbReference type="EMBL" id="CABFOC020000013">
    <property type="protein sequence ID" value="CAH0045932.1"/>
    <property type="molecule type" value="Genomic_DNA"/>
</dbReference>
<name>A0A9N9W7M2_9HYPO</name>
<dbReference type="Pfam" id="PF13472">
    <property type="entry name" value="Lipase_GDSL_2"/>
    <property type="match status" value="1"/>
</dbReference>
<protein>
    <recommendedName>
        <fullName evidence="3">SGNH hydrolase-type esterase domain-containing protein</fullName>
    </recommendedName>
</protein>
<dbReference type="InterPro" id="IPR013830">
    <property type="entry name" value="SGNH_hydro"/>
</dbReference>
<dbReference type="InterPro" id="IPR028994">
    <property type="entry name" value="Integrin_alpha_N"/>
</dbReference>
<organism evidence="4 5">
    <name type="scientific">Clonostachys solani</name>
    <dbReference type="NCBI Taxonomy" id="160281"/>
    <lineage>
        <taxon>Eukaryota</taxon>
        <taxon>Fungi</taxon>
        <taxon>Dikarya</taxon>
        <taxon>Ascomycota</taxon>
        <taxon>Pezizomycotina</taxon>
        <taxon>Sordariomycetes</taxon>
        <taxon>Hypocreomycetidae</taxon>
        <taxon>Hypocreales</taxon>
        <taxon>Bionectriaceae</taxon>
        <taxon>Clonostachys</taxon>
    </lineage>
</organism>
<keyword evidence="5" id="KW-1185">Reference proteome</keyword>
<evidence type="ECO:0000313" key="4">
    <source>
        <dbReference type="EMBL" id="CAH0045932.1"/>
    </source>
</evidence>
<dbReference type="PANTHER" id="PTHR30383:SF5">
    <property type="entry name" value="SGNH HYDROLASE-TYPE ESTERASE DOMAIN-CONTAINING PROTEIN"/>
    <property type="match status" value="1"/>
</dbReference>
<evidence type="ECO:0000259" key="3">
    <source>
        <dbReference type="Pfam" id="PF13472"/>
    </source>
</evidence>
<proteinExistence type="predicted"/>
<dbReference type="Proteomes" id="UP000775872">
    <property type="component" value="Unassembled WGS sequence"/>
</dbReference>
<sequence length="1196" mass="131634">MAPVTPGLRRIATRLWNAWTTYMMFALVAYLFCAPVLGAPIANDVELRVLLIGDSITRGSGSSPINGYRKVLYELLTQRGNKVDMVGSVIGEGDMVDNDHEGHRGMKISEITTLGLKGIYSGANIVLLHAGTNNMKNDNDADIALTDLEFLIALILRGSPNAVVFVATIVPSTTASINNRINTFNKGLPGLVNDFGKNVVLVPINEAVSLGDMNDELHPNNEGYRKMAQQWYKAIQEADAQKLISKPSKERDPPNQGGTKCLNTPDLIESRKIAMGPQVVYNDGNFKQGWKKIGVIAEGYCPRGRLHFPDLDGDGLRDYACVGPQSGAVTASFRIPRSDGEPSAKWTEREEIATGASGRNGSGVKFADLNGDGRDDYVWIDPNTGDFYGWINKGRQNGGWLWHSIGKIANNIGASAAAVQFVDIDGDGRDDLLHVSGATGQTKAWLNSGAGDMPNFYMIGDNGVIATGESAQEGDTVILGDFTGKGRADYMIVQAGGKVKGLVNRRQEKFRSPRWLSPVAVADGPEGAKQSEVRLVDMTGDGKVDYLLVDEKTGQVTLWENTGTGGKYQGGDGVFLCDCKDLISFLILLDGKGWGYLNKGKGRDIWENLGKIAEAPNGHRRENLRMGVLTKSKRADYIVVDPDTGKAVWYENSGEAGGWQYVGRGTAADGPVQTLASFGLKMKGENVRFAERRESKHTDESSAISLDGDGLDDYVYVGEQGATVVWKNMGTVPITWGAPRKVADGPGVLPQEVHFADVTGDGKLDYVSVHRITGHTRAWLHRGWEAGGDLWQGPVVLANGIQPGHAVKIAEMTGDKRADYVSVEPDTGALSLWKNVCIVASPPANPGSPGPFPGFIERPSTEMEEIIAQASKDYNGINWTLALDSDCTEEELKILVEGTYAAFEMASYGSAPVDHHKNLESMEIWQTAAFNRYFRGSYTALEQWRANSAAFTLSSVQTTGWPEIVFCPQFFRREEAAKLAKNEVMRKPSSYYMINYLDSWERTILHEWMHFSVDLMEQFAMLMYGFQVTDESGIFEGREVKIYGDYWTYRFAHDMTRDVNPVVASNADNYAWYFLYNFYHIKWKWTSDGNFSPGGSKREFLPSVGENATEPSASKRDSNDGQEGIDDSTVGDSPHSSDKEALHRRADKFEMGININPLEGKLDHMMIDYVDAEYDVYKRHIDQIFWSPVSGDCFLT</sequence>
<dbReference type="InterPro" id="IPR024079">
    <property type="entry name" value="MetalloPept_cat_dom_sf"/>
</dbReference>
<feature type="domain" description="SGNH hydrolase-type esterase" evidence="3">
    <location>
        <begin position="51"/>
        <end position="225"/>
    </location>
</feature>
<feature type="region of interest" description="Disordered" evidence="2">
    <location>
        <begin position="244"/>
        <end position="263"/>
    </location>
</feature>
<dbReference type="GO" id="GO:0004622">
    <property type="term" value="F:phosphatidylcholine lysophospholipase activity"/>
    <property type="evidence" value="ECO:0007669"/>
    <property type="project" value="TreeGrafter"/>
</dbReference>
<accession>A0A9N9W7M2</accession>
<dbReference type="SUPFAM" id="SSF52266">
    <property type="entry name" value="SGNH hydrolase"/>
    <property type="match status" value="1"/>
</dbReference>
<comment type="caution">
    <text evidence="4">The sequence shown here is derived from an EMBL/GenBank/DDBJ whole genome shotgun (WGS) entry which is preliminary data.</text>
</comment>
<dbReference type="OrthoDB" id="1046782at2759"/>
<evidence type="ECO:0000256" key="1">
    <source>
        <dbReference type="ARBA" id="ARBA00022729"/>
    </source>
</evidence>
<evidence type="ECO:0000256" key="2">
    <source>
        <dbReference type="SAM" id="MobiDB-lite"/>
    </source>
</evidence>
<feature type="region of interest" description="Disordered" evidence="2">
    <location>
        <begin position="1099"/>
        <end position="1139"/>
    </location>
</feature>
<evidence type="ECO:0000313" key="5">
    <source>
        <dbReference type="Proteomes" id="UP000775872"/>
    </source>
</evidence>
<dbReference type="GO" id="GO:0008237">
    <property type="term" value="F:metallopeptidase activity"/>
    <property type="evidence" value="ECO:0007669"/>
    <property type="project" value="InterPro"/>
</dbReference>
<keyword evidence="1" id="KW-0732">Signal</keyword>
<dbReference type="InterPro" id="IPR051532">
    <property type="entry name" value="Ester_Hydrolysis_Enzymes"/>
</dbReference>
<reference evidence="4" key="1">
    <citation type="submission" date="2021-10" db="EMBL/GenBank/DDBJ databases">
        <authorList>
            <person name="Piombo E."/>
        </authorList>
    </citation>
    <scope>NUCLEOTIDE SEQUENCE</scope>
</reference>
<dbReference type="InterPro" id="IPR013517">
    <property type="entry name" value="FG-GAP"/>
</dbReference>
<dbReference type="Gene3D" id="2.130.10.130">
    <property type="entry name" value="Integrin alpha, N-terminal"/>
    <property type="match status" value="1"/>
</dbReference>